<proteinExistence type="predicted"/>
<dbReference type="FunFam" id="3.10.280.10:FF:000003">
    <property type="entry name" value="Mitochondrial glycoprotein"/>
    <property type="match status" value="1"/>
</dbReference>
<sequence>MATLIRTAQRTLVRSSSSSSSSSFLFQTTRPYSSDAITKSPFESNILRILRTEINYQFDYAPPHQAVTKFDSFTVQDRPGEQLITMSGKFGDTENVRIEATMFDGCVAVPKLGDESSGQDFALHLSLIVDISKGDGLDELEFVCSAWPNFLEIQKVYMLRRDALLAMPYLGPDYRKMDAKLQKTLKEYLEARGVNDELAVFLHEFMVNKDRTELIRWMGNVKTFVEE</sequence>
<dbReference type="SUPFAM" id="SSF54529">
    <property type="entry name" value="Mitochondrial glycoprotein MAM33-like"/>
    <property type="match status" value="1"/>
</dbReference>
<dbReference type="GO" id="GO:0005759">
    <property type="term" value="C:mitochondrial matrix"/>
    <property type="evidence" value="ECO:0007669"/>
    <property type="project" value="InterPro"/>
</dbReference>
<dbReference type="PANTHER" id="PTHR10826:SF14">
    <property type="entry name" value="MITOCHONDRIAL GLYCOPROTEIN FAMILY PROTEIN"/>
    <property type="match status" value="1"/>
</dbReference>
<keyword evidence="2" id="KW-1185">Reference proteome</keyword>
<dbReference type="Pfam" id="PF02330">
    <property type="entry name" value="MAM33"/>
    <property type="match status" value="1"/>
</dbReference>
<dbReference type="AlphaFoldDB" id="A0AAW0LDW9"/>
<reference evidence="1 2" key="1">
    <citation type="journal article" date="2018" name="Sci. Data">
        <title>The draft genome sequence of cork oak.</title>
        <authorList>
            <person name="Ramos A.M."/>
            <person name="Usie A."/>
            <person name="Barbosa P."/>
            <person name="Barros P.M."/>
            <person name="Capote T."/>
            <person name="Chaves I."/>
            <person name="Simoes F."/>
            <person name="Abreu I."/>
            <person name="Carrasquinho I."/>
            <person name="Faro C."/>
            <person name="Guimaraes J.B."/>
            <person name="Mendonca D."/>
            <person name="Nobrega F."/>
            <person name="Rodrigues L."/>
            <person name="Saibo N.J.M."/>
            <person name="Varela M.C."/>
            <person name="Egas C."/>
            <person name="Matos J."/>
            <person name="Miguel C.M."/>
            <person name="Oliveira M.M."/>
            <person name="Ricardo C.P."/>
            <person name="Goncalves S."/>
        </authorList>
    </citation>
    <scope>NUCLEOTIDE SEQUENCE [LARGE SCALE GENOMIC DNA]</scope>
    <source>
        <strain evidence="2">cv. HL8</strain>
    </source>
</reference>
<evidence type="ECO:0008006" key="3">
    <source>
        <dbReference type="Google" id="ProtNLM"/>
    </source>
</evidence>
<gene>
    <name evidence="1" type="ORF">CFP56_002910</name>
</gene>
<dbReference type="InterPro" id="IPR036561">
    <property type="entry name" value="MAM33_sf"/>
</dbReference>
<dbReference type="Proteomes" id="UP000237347">
    <property type="component" value="Unassembled WGS sequence"/>
</dbReference>
<evidence type="ECO:0000313" key="2">
    <source>
        <dbReference type="Proteomes" id="UP000237347"/>
    </source>
</evidence>
<dbReference type="PANTHER" id="PTHR10826">
    <property type="entry name" value="COMPLEMENT COMPONENT 1"/>
    <property type="match status" value="1"/>
</dbReference>
<organism evidence="1 2">
    <name type="scientific">Quercus suber</name>
    <name type="common">Cork oak</name>
    <dbReference type="NCBI Taxonomy" id="58331"/>
    <lineage>
        <taxon>Eukaryota</taxon>
        <taxon>Viridiplantae</taxon>
        <taxon>Streptophyta</taxon>
        <taxon>Embryophyta</taxon>
        <taxon>Tracheophyta</taxon>
        <taxon>Spermatophyta</taxon>
        <taxon>Magnoliopsida</taxon>
        <taxon>eudicotyledons</taxon>
        <taxon>Gunneridae</taxon>
        <taxon>Pentapetalae</taxon>
        <taxon>rosids</taxon>
        <taxon>fabids</taxon>
        <taxon>Fagales</taxon>
        <taxon>Fagaceae</taxon>
        <taxon>Quercus</taxon>
    </lineage>
</organism>
<accession>A0AAW0LDW9</accession>
<dbReference type="EMBL" id="PKMF04000113">
    <property type="protein sequence ID" value="KAK7849495.1"/>
    <property type="molecule type" value="Genomic_DNA"/>
</dbReference>
<comment type="caution">
    <text evidence="1">The sequence shown here is derived from an EMBL/GenBank/DDBJ whole genome shotgun (WGS) entry which is preliminary data.</text>
</comment>
<protein>
    <recommendedName>
        <fullName evidence="3">Mitochondrial glycoprotein</fullName>
    </recommendedName>
</protein>
<dbReference type="InterPro" id="IPR003428">
    <property type="entry name" value="MAM33"/>
</dbReference>
<evidence type="ECO:0000313" key="1">
    <source>
        <dbReference type="EMBL" id="KAK7849495.1"/>
    </source>
</evidence>
<dbReference type="Gene3D" id="3.10.280.10">
    <property type="entry name" value="Mitochondrial glycoprotein"/>
    <property type="match status" value="1"/>
</dbReference>
<name>A0AAW0LDW9_QUESU</name>